<dbReference type="OrthoDB" id="9807047at2"/>
<feature type="domain" description="ABC transmembrane type-1" evidence="9">
    <location>
        <begin position="68"/>
        <end position="264"/>
    </location>
</feature>
<evidence type="ECO:0000313" key="10">
    <source>
        <dbReference type="EMBL" id="APJ38566.1"/>
    </source>
</evidence>
<dbReference type="GO" id="GO:0055085">
    <property type="term" value="P:transmembrane transport"/>
    <property type="evidence" value="ECO:0007669"/>
    <property type="project" value="InterPro"/>
</dbReference>
<feature type="transmembrane region" description="Helical" evidence="8">
    <location>
        <begin position="248"/>
        <end position="268"/>
    </location>
</feature>
<feature type="transmembrane region" description="Helical" evidence="8">
    <location>
        <begin position="21"/>
        <end position="41"/>
    </location>
</feature>
<feature type="transmembrane region" description="Helical" evidence="8">
    <location>
        <begin position="103"/>
        <end position="122"/>
    </location>
</feature>
<dbReference type="Proteomes" id="UP000184322">
    <property type="component" value="Chromosome"/>
</dbReference>
<dbReference type="PROSITE" id="PS50928">
    <property type="entry name" value="ABC_TM1"/>
    <property type="match status" value="1"/>
</dbReference>
<evidence type="ECO:0000256" key="7">
    <source>
        <dbReference type="ARBA" id="ARBA00023136"/>
    </source>
</evidence>
<keyword evidence="6 8" id="KW-1133">Transmembrane helix</keyword>
<comment type="similarity">
    <text evidence="2">Belongs to the binding-protein-dependent transport system permease family. CysTW subfamily.</text>
</comment>
<dbReference type="Pfam" id="PF00528">
    <property type="entry name" value="BPD_transp_1"/>
    <property type="match status" value="1"/>
</dbReference>
<evidence type="ECO:0000256" key="2">
    <source>
        <dbReference type="ARBA" id="ARBA00007069"/>
    </source>
</evidence>
<reference evidence="11" key="1">
    <citation type="submission" date="2016-10" db="EMBL/GenBank/DDBJ databases">
        <authorList>
            <person name="Beylefeld A."/>
            <person name="Abolnik C."/>
        </authorList>
    </citation>
    <scope>NUCLEOTIDE SEQUENCE [LARGE SCALE GENOMIC DNA]</scope>
    <source>
        <strain evidence="11">B359_6</strain>
    </source>
</reference>
<dbReference type="PANTHER" id="PTHR42929">
    <property type="entry name" value="INNER MEMBRANE ABC TRANSPORTER PERMEASE PROTEIN YDCU-RELATED-RELATED"/>
    <property type="match status" value="1"/>
</dbReference>
<sequence length="283" mass="31555">MFSRISLFLSSNKKIYLIVPYLLIALLLIILPIILIIFNALKPLPNSSGNGYNDNWILLKEPATWNIILRSLRVGVAASILCLLIGFPYAYFVSSSKSKIFQIYSMSLILSPLAIFTIARIYSLRILFVNLVSDSNSLNNELFLIVGLMYLNLPLMVMPIYSVLKDMPKNIIEASNDMGYNTFQTVFKVIVPYSTKAILSGFGMIFLSSATTFVVSAKLLPNGTQNQLIGDLINITINPGNKYDLAKGSSLVLVVSAIFISIYSFILLMPRLIFKLKKGAHYE</sequence>
<keyword evidence="5 8" id="KW-0812">Transmembrane</keyword>
<evidence type="ECO:0000256" key="8">
    <source>
        <dbReference type="RuleBase" id="RU363032"/>
    </source>
</evidence>
<evidence type="ECO:0000256" key="4">
    <source>
        <dbReference type="ARBA" id="ARBA00022475"/>
    </source>
</evidence>
<keyword evidence="3 8" id="KW-0813">Transport</keyword>
<dbReference type="RefSeq" id="WP_073372569.1">
    <property type="nucleotide sequence ID" value="NZ_CP017813.1"/>
</dbReference>
<accession>A0A1L4FSI8</accession>
<name>A0A1L4FSI8_9BACT</name>
<dbReference type="InterPro" id="IPR035906">
    <property type="entry name" value="MetI-like_sf"/>
</dbReference>
<dbReference type="Gene3D" id="1.10.3720.10">
    <property type="entry name" value="MetI-like"/>
    <property type="match status" value="1"/>
</dbReference>
<dbReference type="PANTHER" id="PTHR42929:SF1">
    <property type="entry name" value="INNER MEMBRANE ABC TRANSPORTER PERMEASE PROTEIN YDCU-RELATED"/>
    <property type="match status" value="1"/>
</dbReference>
<evidence type="ECO:0000259" key="9">
    <source>
        <dbReference type="PROSITE" id="PS50928"/>
    </source>
</evidence>
<evidence type="ECO:0000256" key="6">
    <source>
        <dbReference type="ARBA" id="ARBA00022989"/>
    </source>
</evidence>
<dbReference type="InterPro" id="IPR000515">
    <property type="entry name" value="MetI-like"/>
</dbReference>
<dbReference type="GO" id="GO:0005886">
    <property type="term" value="C:plasma membrane"/>
    <property type="evidence" value="ECO:0007669"/>
    <property type="project" value="UniProtKB-SubCell"/>
</dbReference>
<dbReference type="STRING" id="48003.BLA55_02775"/>
<feature type="transmembrane region" description="Helical" evidence="8">
    <location>
        <begin position="67"/>
        <end position="91"/>
    </location>
</feature>
<organism evidence="10 11">
    <name type="scientific">Mycoplasmopsis pullorum</name>
    <dbReference type="NCBI Taxonomy" id="48003"/>
    <lineage>
        <taxon>Bacteria</taxon>
        <taxon>Bacillati</taxon>
        <taxon>Mycoplasmatota</taxon>
        <taxon>Mycoplasmoidales</taxon>
        <taxon>Metamycoplasmataceae</taxon>
        <taxon>Mycoplasmopsis</taxon>
    </lineage>
</organism>
<evidence type="ECO:0000256" key="5">
    <source>
        <dbReference type="ARBA" id="ARBA00022692"/>
    </source>
</evidence>
<gene>
    <name evidence="10" type="ORF">BLA55_02775</name>
</gene>
<evidence type="ECO:0000313" key="11">
    <source>
        <dbReference type="Proteomes" id="UP000184322"/>
    </source>
</evidence>
<dbReference type="AlphaFoldDB" id="A0A1L4FSI8"/>
<feature type="transmembrane region" description="Helical" evidence="8">
    <location>
        <begin position="142"/>
        <end position="164"/>
    </location>
</feature>
<evidence type="ECO:0000256" key="1">
    <source>
        <dbReference type="ARBA" id="ARBA00004651"/>
    </source>
</evidence>
<comment type="subcellular location">
    <subcellularLocation>
        <location evidence="1 8">Cell membrane</location>
        <topology evidence="1 8">Multi-pass membrane protein</topology>
    </subcellularLocation>
</comment>
<keyword evidence="4" id="KW-1003">Cell membrane</keyword>
<keyword evidence="7 8" id="KW-0472">Membrane</keyword>
<dbReference type="SUPFAM" id="SSF161098">
    <property type="entry name" value="MetI-like"/>
    <property type="match status" value="1"/>
</dbReference>
<dbReference type="KEGG" id="mpul:BLA55_02775"/>
<protein>
    <submittedName>
        <fullName evidence="10">Polyamine ABC transporter permease</fullName>
    </submittedName>
</protein>
<dbReference type="EMBL" id="CP017813">
    <property type="protein sequence ID" value="APJ38566.1"/>
    <property type="molecule type" value="Genomic_DNA"/>
</dbReference>
<dbReference type="CDD" id="cd06261">
    <property type="entry name" value="TM_PBP2"/>
    <property type="match status" value="1"/>
</dbReference>
<proteinExistence type="inferred from homology"/>
<evidence type="ECO:0000256" key="3">
    <source>
        <dbReference type="ARBA" id="ARBA00022448"/>
    </source>
</evidence>
<keyword evidence="11" id="KW-1185">Reference proteome</keyword>